<evidence type="ECO:0000256" key="4">
    <source>
        <dbReference type="ARBA" id="ARBA00022679"/>
    </source>
</evidence>
<dbReference type="EC" id="2.4.1.14" evidence="2"/>
<accession>A0ABQ9B6L0</accession>
<feature type="domain" description="Glycosyl transferase family 1" evidence="7">
    <location>
        <begin position="472"/>
        <end position="585"/>
    </location>
</feature>
<proteinExistence type="inferred from homology"/>
<comment type="similarity">
    <text evidence="1">Belongs to the glycosyltransferase 1 family.</text>
</comment>
<dbReference type="InterPro" id="IPR044161">
    <property type="entry name" value="SPS"/>
</dbReference>
<keyword evidence="3" id="KW-0328">Glycosyltransferase</keyword>
<evidence type="ECO:0000313" key="8">
    <source>
        <dbReference type="EMBL" id="KAJ6372101.1"/>
    </source>
</evidence>
<comment type="caution">
    <text evidence="8">The sequence shown here is derived from an EMBL/GenBank/DDBJ whole genome shotgun (WGS) entry which is preliminary data.</text>
</comment>
<reference evidence="8" key="2">
    <citation type="journal article" date="2023" name="Int. J. Mol. Sci.">
        <title>De Novo Assembly and Annotation of 11 Diverse Shrub Willow (Salix) Genomes Reveals Novel Gene Organization in Sex-Linked Regions.</title>
        <authorList>
            <person name="Hyden B."/>
            <person name="Feng K."/>
            <person name="Yates T.B."/>
            <person name="Jawdy S."/>
            <person name="Cereghino C."/>
            <person name="Smart L.B."/>
            <person name="Muchero W."/>
        </authorList>
    </citation>
    <scope>NUCLEOTIDE SEQUENCE</scope>
    <source>
        <tissue evidence="8">Shoot tip</tissue>
    </source>
</reference>
<gene>
    <name evidence="8" type="ORF">OIU77_002426</name>
</gene>
<feature type="region of interest" description="Disordered" evidence="6">
    <location>
        <begin position="117"/>
        <end position="140"/>
    </location>
</feature>
<dbReference type="InterPro" id="IPR001296">
    <property type="entry name" value="Glyco_trans_1"/>
</dbReference>
<dbReference type="PANTHER" id="PTHR46039:SF5">
    <property type="entry name" value="SUCROSE-PHOSPHATE SYNTHASE 3-RELATED"/>
    <property type="match status" value="1"/>
</dbReference>
<evidence type="ECO:0000259" key="7">
    <source>
        <dbReference type="Pfam" id="PF00534"/>
    </source>
</evidence>
<name>A0ABQ9B6L0_9ROSI</name>
<keyword evidence="4" id="KW-0808">Transferase</keyword>
<evidence type="ECO:0000313" key="9">
    <source>
        <dbReference type="Proteomes" id="UP001141253"/>
    </source>
</evidence>
<reference evidence="8" key="1">
    <citation type="submission" date="2022-10" db="EMBL/GenBank/DDBJ databases">
        <authorList>
            <person name="Hyden B.L."/>
            <person name="Feng K."/>
            <person name="Yates T."/>
            <person name="Jawdy S."/>
            <person name="Smart L.B."/>
            <person name="Muchero W."/>
        </authorList>
    </citation>
    <scope>NUCLEOTIDE SEQUENCE</scope>
    <source>
        <tissue evidence="8">Shoot tip</tissue>
    </source>
</reference>
<evidence type="ECO:0000256" key="6">
    <source>
        <dbReference type="SAM" id="MobiDB-lite"/>
    </source>
</evidence>
<dbReference type="EMBL" id="JAPFFI010000013">
    <property type="protein sequence ID" value="KAJ6372101.1"/>
    <property type="molecule type" value="Genomic_DNA"/>
</dbReference>
<keyword evidence="9" id="KW-1185">Reference proteome</keyword>
<evidence type="ECO:0000256" key="1">
    <source>
        <dbReference type="ARBA" id="ARBA00006530"/>
    </source>
</evidence>
<protein>
    <recommendedName>
        <fullName evidence="2">sucrose-phosphate synthase</fullName>
        <ecNumber evidence="2">2.4.1.14</ecNumber>
    </recommendedName>
</protein>
<dbReference type="PANTHER" id="PTHR46039">
    <property type="entry name" value="SUCROSE-PHOSPHATE SYNTHASE 3-RELATED"/>
    <property type="match status" value="1"/>
</dbReference>
<dbReference type="Gene3D" id="3.40.50.2000">
    <property type="entry name" value="Glycogen Phosphorylase B"/>
    <property type="match status" value="3"/>
</dbReference>
<dbReference type="SUPFAM" id="SSF53756">
    <property type="entry name" value="UDP-Glycosyltransferase/glycogen phosphorylase"/>
    <property type="match status" value="1"/>
</dbReference>
<dbReference type="Pfam" id="PF00534">
    <property type="entry name" value="Glycos_transf_1"/>
    <property type="match status" value="1"/>
</dbReference>
<evidence type="ECO:0000256" key="2">
    <source>
        <dbReference type="ARBA" id="ARBA00012536"/>
    </source>
</evidence>
<evidence type="ECO:0000256" key="3">
    <source>
        <dbReference type="ARBA" id="ARBA00022676"/>
    </source>
</evidence>
<comment type="catalytic activity">
    <reaction evidence="5">
        <text>beta-D-fructose 6-phosphate + UDP-alpha-D-glucose = sucrose 6(F)-phosphate + UDP + H(+)</text>
        <dbReference type="Rhea" id="RHEA:22172"/>
        <dbReference type="ChEBI" id="CHEBI:15378"/>
        <dbReference type="ChEBI" id="CHEBI:57634"/>
        <dbReference type="ChEBI" id="CHEBI:57723"/>
        <dbReference type="ChEBI" id="CHEBI:58223"/>
        <dbReference type="ChEBI" id="CHEBI:58885"/>
        <dbReference type="EC" id="2.4.1.14"/>
    </reaction>
</comment>
<organism evidence="8 9">
    <name type="scientific">Salix suchowensis</name>
    <dbReference type="NCBI Taxonomy" id="1278906"/>
    <lineage>
        <taxon>Eukaryota</taxon>
        <taxon>Viridiplantae</taxon>
        <taxon>Streptophyta</taxon>
        <taxon>Embryophyta</taxon>
        <taxon>Tracheophyta</taxon>
        <taxon>Spermatophyta</taxon>
        <taxon>Magnoliopsida</taxon>
        <taxon>eudicotyledons</taxon>
        <taxon>Gunneridae</taxon>
        <taxon>Pentapetalae</taxon>
        <taxon>rosids</taxon>
        <taxon>fabids</taxon>
        <taxon>Malpighiales</taxon>
        <taxon>Salicaceae</taxon>
        <taxon>Saliceae</taxon>
        <taxon>Salix</taxon>
    </lineage>
</organism>
<evidence type="ECO:0000256" key="5">
    <source>
        <dbReference type="ARBA" id="ARBA00047471"/>
    </source>
</evidence>
<dbReference type="Proteomes" id="UP001141253">
    <property type="component" value="Chromosome 17"/>
</dbReference>
<sequence>MAGNEWINGYLEAILNSGGGAGAIEEHKPAPSMNLRETGDFNPTRYFVEEVVTGVDETDLHRTWIKVVATRNTRERSSRLENMCWRIWHLTRKKKQLEWEELQRSANRRWERELGRRDATEDMSEDLSEGEKGDGLGDLVQSETPRKRFQRNLSNLEVWSDDKKEKKLYIVLVSLHGLVRGDNMELGRDSDTGGQVKYVVELARALARMPGVYRVDLLTRQISSAEVDWSYGEPTEMLTAGPEDDGGNEVGESSGAYIVRIPFGPRDKYILKELLWPYIQEFVDGALTHILNMSKALGEQIGGGQPDTHSAETSWNSCLKQGRQSKEDINSTYKIMRRIEGEELSLDAAELVITSTRQEIDEQWGLYDGFDVKLERVLRARARRGVNCHGRYMPRMVVIPPGMDFSSVVVQEEAPEVDGELATLISSVDDSSPKAIPAIWSEVMRELANLTLIMGNRDDIDGMTGGNASVLTTVLKMIDKYDLYGLVAYPKHHRQADVPEIYRLAAKTKGVFINPALVEPFGLTLIEAAAHGLPMVATKNGGPVDIHRALNNGLLVDPHDQQAIADALLKLVSEKNLWSDCRNNGWKNIHLFSWPEHCRTYLTRVAACRMRHPQWQTDTPEDEIAAEESSLNDSLKDVQDMSLRLSIDGDKPSLNGYLDYSAAAAG</sequence>